<name>A0A1I4M8T0_9BURK</name>
<keyword evidence="2" id="KW-1185">Reference proteome</keyword>
<dbReference type="InterPro" id="IPR049457">
    <property type="entry name" value="Emfourin"/>
</dbReference>
<sequence length="94" mass="9810">MKISATSSGGYAGLVQHLEVDTDSGPAGKALEQALKAHNYFAAAPSAAPIGADLLRWTLTFDDAGQQRSVSFVEDGQPANAPWQELLAQIRAAA</sequence>
<dbReference type="AlphaFoldDB" id="A0A1I4M8T0"/>
<evidence type="ECO:0000313" key="2">
    <source>
        <dbReference type="Proteomes" id="UP000199470"/>
    </source>
</evidence>
<evidence type="ECO:0000313" key="1">
    <source>
        <dbReference type="EMBL" id="SFL99495.1"/>
    </source>
</evidence>
<dbReference type="OrthoDB" id="8705566at2"/>
<protein>
    <submittedName>
        <fullName evidence="1">Uncharacterized protein</fullName>
    </submittedName>
</protein>
<dbReference type="Proteomes" id="UP000199470">
    <property type="component" value="Unassembled WGS sequence"/>
</dbReference>
<organism evidence="1 2">
    <name type="scientific">Rugamonas rubra</name>
    <dbReference type="NCBI Taxonomy" id="758825"/>
    <lineage>
        <taxon>Bacteria</taxon>
        <taxon>Pseudomonadati</taxon>
        <taxon>Pseudomonadota</taxon>
        <taxon>Betaproteobacteria</taxon>
        <taxon>Burkholderiales</taxon>
        <taxon>Oxalobacteraceae</taxon>
        <taxon>Telluria group</taxon>
        <taxon>Rugamonas</taxon>
    </lineage>
</organism>
<proteinExistence type="predicted"/>
<dbReference type="STRING" id="758825.SAMN02982985_02315"/>
<dbReference type="EMBL" id="FOTW01000010">
    <property type="protein sequence ID" value="SFL99495.1"/>
    <property type="molecule type" value="Genomic_DNA"/>
</dbReference>
<gene>
    <name evidence="1" type="ORF">SAMN02982985_02315</name>
</gene>
<dbReference type="Pfam" id="PF20242">
    <property type="entry name" value="Emfourin"/>
    <property type="match status" value="1"/>
</dbReference>
<accession>A0A1I4M8T0</accession>
<reference evidence="1 2" key="1">
    <citation type="submission" date="2016-10" db="EMBL/GenBank/DDBJ databases">
        <authorList>
            <person name="de Groot N.N."/>
        </authorList>
    </citation>
    <scope>NUCLEOTIDE SEQUENCE [LARGE SCALE GENOMIC DNA]</scope>
    <source>
        <strain evidence="1 2">ATCC 43154</strain>
    </source>
</reference>
<dbReference type="RefSeq" id="WP_093387631.1">
    <property type="nucleotide sequence ID" value="NZ_FOTW01000010.1"/>
</dbReference>